<name>A0AA38VG04_9PEZI</name>
<dbReference type="Pfam" id="PF13374">
    <property type="entry name" value="TPR_10"/>
    <property type="match status" value="2"/>
</dbReference>
<dbReference type="Pfam" id="PF13424">
    <property type="entry name" value="TPR_12"/>
    <property type="match status" value="2"/>
</dbReference>
<dbReference type="PANTHER" id="PTHR46082:SF6">
    <property type="entry name" value="AAA+ ATPASE DOMAIN-CONTAINING PROTEIN-RELATED"/>
    <property type="match status" value="1"/>
</dbReference>
<dbReference type="SUPFAM" id="SSF48452">
    <property type="entry name" value="TPR-like"/>
    <property type="match status" value="2"/>
</dbReference>
<dbReference type="InterPro" id="IPR027417">
    <property type="entry name" value="P-loop_NTPase"/>
</dbReference>
<accession>A0AA38VG04</accession>
<dbReference type="InterPro" id="IPR002182">
    <property type="entry name" value="NB-ARC"/>
</dbReference>
<gene>
    <name evidence="4" type="ORF">NKR23_g12074</name>
</gene>
<evidence type="ECO:0000259" key="2">
    <source>
        <dbReference type="Pfam" id="PF00931"/>
    </source>
</evidence>
<feature type="domain" description="DUF7779" evidence="3">
    <location>
        <begin position="330"/>
        <end position="429"/>
    </location>
</feature>
<comment type="caution">
    <text evidence="4">The sequence shown here is derived from an EMBL/GenBank/DDBJ whole genome shotgun (WGS) entry which is preliminary data.</text>
</comment>
<evidence type="ECO:0000313" key="5">
    <source>
        <dbReference type="Proteomes" id="UP001174694"/>
    </source>
</evidence>
<feature type="region of interest" description="Disordered" evidence="1">
    <location>
        <begin position="730"/>
        <end position="756"/>
    </location>
</feature>
<reference evidence="4" key="1">
    <citation type="submission" date="2022-07" db="EMBL/GenBank/DDBJ databases">
        <title>Fungi with potential for degradation of polypropylene.</title>
        <authorList>
            <person name="Gostincar C."/>
        </authorList>
    </citation>
    <scope>NUCLEOTIDE SEQUENCE</scope>
    <source>
        <strain evidence="4">EXF-13308</strain>
    </source>
</reference>
<dbReference type="InterPro" id="IPR011990">
    <property type="entry name" value="TPR-like_helical_dom_sf"/>
</dbReference>
<feature type="compositionally biased region" description="Basic and acidic residues" evidence="1">
    <location>
        <begin position="746"/>
        <end position="756"/>
    </location>
</feature>
<dbReference type="Gene3D" id="1.25.40.10">
    <property type="entry name" value="Tetratricopeptide repeat domain"/>
    <property type="match status" value="2"/>
</dbReference>
<dbReference type="AlphaFoldDB" id="A0AA38VG04"/>
<feature type="domain" description="NB-ARC" evidence="2">
    <location>
        <begin position="74"/>
        <end position="241"/>
    </location>
</feature>
<evidence type="ECO:0000256" key="1">
    <source>
        <dbReference type="SAM" id="MobiDB-lite"/>
    </source>
</evidence>
<dbReference type="GO" id="GO:0043531">
    <property type="term" value="F:ADP binding"/>
    <property type="evidence" value="ECO:0007669"/>
    <property type="project" value="InterPro"/>
</dbReference>
<proteinExistence type="predicted"/>
<feature type="region of interest" description="Disordered" evidence="1">
    <location>
        <begin position="360"/>
        <end position="386"/>
    </location>
</feature>
<keyword evidence="5" id="KW-1185">Reference proteome</keyword>
<evidence type="ECO:0000313" key="4">
    <source>
        <dbReference type="EMBL" id="KAJ9130676.1"/>
    </source>
</evidence>
<dbReference type="Pfam" id="PF00931">
    <property type="entry name" value="NB-ARC"/>
    <property type="match status" value="1"/>
</dbReference>
<dbReference type="EMBL" id="JANBVO010000081">
    <property type="protein sequence ID" value="KAJ9130676.1"/>
    <property type="molecule type" value="Genomic_DNA"/>
</dbReference>
<evidence type="ECO:0000259" key="3">
    <source>
        <dbReference type="Pfam" id="PF25000"/>
    </source>
</evidence>
<dbReference type="PANTHER" id="PTHR46082">
    <property type="entry name" value="ATP/GTP-BINDING PROTEIN-RELATED"/>
    <property type="match status" value="1"/>
</dbReference>
<organism evidence="4 5">
    <name type="scientific">Pleurostoma richardsiae</name>
    <dbReference type="NCBI Taxonomy" id="41990"/>
    <lineage>
        <taxon>Eukaryota</taxon>
        <taxon>Fungi</taxon>
        <taxon>Dikarya</taxon>
        <taxon>Ascomycota</taxon>
        <taxon>Pezizomycotina</taxon>
        <taxon>Sordariomycetes</taxon>
        <taxon>Sordariomycetidae</taxon>
        <taxon>Calosphaeriales</taxon>
        <taxon>Pleurostomataceae</taxon>
        <taxon>Pleurostoma</taxon>
    </lineage>
</organism>
<dbReference type="Proteomes" id="UP001174694">
    <property type="component" value="Unassembled WGS sequence"/>
</dbReference>
<dbReference type="SUPFAM" id="SSF52540">
    <property type="entry name" value="P-loop containing nucleoside triphosphate hydrolases"/>
    <property type="match status" value="1"/>
</dbReference>
<dbReference type="InterPro" id="IPR056681">
    <property type="entry name" value="DUF7779"/>
</dbReference>
<dbReference type="NCBIfam" id="NF040586">
    <property type="entry name" value="FxSxx_TPR"/>
    <property type="match status" value="1"/>
</dbReference>
<dbReference type="Gene3D" id="3.40.50.300">
    <property type="entry name" value="P-loop containing nucleotide triphosphate hydrolases"/>
    <property type="match status" value="1"/>
</dbReference>
<sequence>MAEREVDPRSFQMLTAGPSFGTIHGHNVIAGQQTFGGTAINNIYLPGRSETPPRPFASIPFRQDPGFVNRGDILQQLKQRCAEPAGRVALAGLGGVGKSQLAIEFAYRIAEEEKETWVFWVHAGTRARVEEGFRAIADVVKLPGREQPTADLPQLVYAWLSHEKNGRWVMILDSADDRAVFEAEVANNKPLRSYLPQSRNGSILLTTRDKDLARRLVGEERNIIQVGAMMQTDALLLLEKRLGTISDMDTAKELVRALDCVPLAISQAAGYIQASAPRSSLKKYLAEFREGERKRTRLLSHGSADLSRDGSASNSVLTTWQISFDYIHSQRQSAADLLAFMSFFDRQGIPETLLKSTKTSEDTGRKCSTRHTWEDSASPSSDCEPEGGFEDDIQMLRDFSLISTNEDGDTFEMHGLVQLSTRKWLEAKERHEEFVRKYVTQMAVSFPTGDYNNWAICQRLFSHVEAAVDYKPVGHEREAVWATLLYNGAWYALAQGRYDVAERMACKAWRSRREILGKEDNVTLSSELLFAEVLLNQGRWDKAEELFVQVMETRKTKLEPGHPDTLTTMANLASTFWNQGRWKEAESLEVQVIETGKTVLGEEHPSMLTSIANLASTYKNQGRWKEAESLEVQVMETGKRVLGEEHPSTLTSIANLASTYRNQGRWKEAEDLQVKELKICSKVLGEEHPSTLTSMANLAATFWNQGRWEEAESLEVQVIDTRKRKSRLVEGGGIARGTGDRDEEEGTRRRTSLDVN</sequence>
<dbReference type="Pfam" id="PF25000">
    <property type="entry name" value="DUF7779"/>
    <property type="match status" value="1"/>
</dbReference>
<dbReference type="InterPro" id="IPR053137">
    <property type="entry name" value="NLR-like"/>
</dbReference>
<protein>
    <submittedName>
        <fullName evidence="4">Kinesin light chain</fullName>
    </submittedName>
</protein>